<dbReference type="InterPro" id="IPR025528">
    <property type="entry name" value="BrnA_antitoxin"/>
</dbReference>
<evidence type="ECO:0000256" key="2">
    <source>
        <dbReference type="ARBA" id="ARBA00022723"/>
    </source>
</evidence>
<sequence length="269" mass="29406">MSNRGTSCLDVFRAWDRIEGVITDATHRINGRVGISSSEVEVLTPIRYPANLLAVGANYSGHLKEMGLDAGRWASMPSFIRPPKSTLVGPGATVIIPRSTRQFDWECELAVVIGRPLRHATKVEAAAAIAGYSIGLDLSCRDLIQVDNDLKVDLLRGKAQDTMAPTPTFGKARLLTIRRMVSMIRSGSDPDNRSVADDRVTGGQFHETAAFRRTPSGVPRFLLAPWMGQLHRTNILSAGYSLRLSPEVIEHFKSGGPGWQSRTDTAIKN</sequence>
<evidence type="ECO:0000259" key="3">
    <source>
        <dbReference type="Pfam" id="PF01557"/>
    </source>
</evidence>
<accession>A0A6P1GNV9</accession>
<dbReference type="RefSeq" id="WP_159367962.1">
    <property type="nucleotide sequence ID" value="NZ_CP047218.1"/>
</dbReference>
<keyword evidence="2" id="KW-0479">Metal-binding</keyword>
<dbReference type="InterPro" id="IPR011234">
    <property type="entry name" value="Fumarylacetoacetase-like_C"/>
</dbReference>
<evidence type="ECO:0000313" key="4">
    <source>
        <dbReference type="EMBL" id="QHD70306.1"/>
    </source>
</evidence>
<protein>
    <recommendedName>
        <fullName evidence="3">Fumarylacetoacetase-like C-terminal domain-containing protein</fullName>
    </recommendedName>
</protein>
<dbReference type="Proteomes" id="UP000464086">
    <property type="component" value="Chromosome"/>
</dbReference>
<feature type="domain" description="Fumarylacetoacetase-like C-terminal" evidence="3">
    <location>
        <begin position="53"/>
        <end position="168"/>
    </location>
</feature>
<dbReference type="InterPro" id="IPR036663">
    <property type="entry name" value="Fumarylacetoacetase_C_sf"/>
</dbReference>
<dbReference type="GO" id="GO:0003824">
    <property type="term" value="F:catalytic activity"/>
    <property type="evidence" value="ECO:0007669"/>
    <property type="project" value="InterPro"/>
</dbReference>
<dbReference type="GO" id="GO:0044281">
    <property type="term" value="P:small molecule metabolic process"/>
    <property type="evidence" value="ECO:0007669"/>
    <property type="project" value="UniProtKB-ARBA"/>
</dbReference>
<dbReference type="PANTHER" id="PTHR42796">
    <property type="entry name" value="FUMARYLACETOACETATE HYDROLASE DOMAIN-CONTAINING PROTEIN 2A-RELATED"/>
    <property type="match status" value="1"/>
</dbReference>
<dbReference type="SUPFAM" id="SSF56529">
    <property type="entry name" value="FAH"/>
    <property type="match status" value="1"/>
</dbReference>
<dbReference type="InterPro" id="IPR051121">
    <property type="entry name" value="FAH"/>
</dbReference>
<dbReference type="AlphaFoldDB" id="A0A6P1GNV9"/>
<dbReference type="EMBL" id="CP047218">
    <property type="protein sequence ID" value="QHD70306.1"/>
    <property type="molecule type" value="Genomic_DNA"/>
</dbReference>
<organism evidence="4 5">
    <name type="scientific">Sphingobium yanoikuyae</name>
    <name type="common">Sphingomonas yanoikuyae</name>
    <dbReference type="NCBI Taxonomy" id="13690"/>
    <lineage>
        <taxon>Bacteria</taxon>
        <taxon>Pseudomonadati</taxon>
        <taxon>Pseudomonadota</taxon>
        <taxon>Alphaproteobacteria</taxon>
        <taxon>Sphingomonadales</taxon>
        <taxon>Sphingomonadaceae</taxon>
        <taxon>Sphingobium</taxon>
    </lineage>
</organism>
<reference evidence="4 5" key="1">
    <citation type="submission" date="2019-12" db="EMBL/GenBank/DDBJ databases">
        <title>Functional and genomic insights into the Sphingobium yanoikuyae YC-JY1, a bacterium efficiently degrading bisphenol A.</title>
        <authorList>
            <person name="Jia Y."/>
            <person name="Li X."/>
            <person name="Wang J."/>
            <person name="Eltoukhy A."/>
            <person name="Lamraoui I."/>
            <person name="Yan Y."/>
        </authorList>
    </citation>
    <scope>NUCLEOTIDE SEQUENCE [LARGE SCALE GENOMIC DNA]</scope>
    <source>
        <strain evidence="4 5">YC-JY1</strain>
    </source>
</reference>
<proteinExistence type="inferred from homology"/>
<evidence type="ECO:0000256" key="1">
    <source>
        <dbReference type="ARBA" id="ARBA00010211"/>
    </source>
</evidence>
<dbReference type="Gene3D" id="3.90.850.10">
    <property type="entry name" value="Fumarylacetoacetase-like, C-terminal domain"/>
    <property type="match status" value="1"/>
</dbReference>
<evidence type="ECO:0000313" key="5">
    <source>
        <dbReference type="Proteomes" id="UP000464086"/>
    </source>
</evidence>
<dbReference type="Pfam" id="PF14384">
    <property type="entry name" value="BrnA_antitoxin"/>
    <property type="match status" value="1"/>
</dbReference>
<name>A0A6P1GNV9_SPHYA</name>
<dbReference type="Pfam" id="PF01557">
    <property type="entry name" value="FAA_hydrolase"/>
    <property type="match status" value="1"/>
</dbReference>
<dbReference type="GO" id="GO:0046872">
    <property type="term" value="F:metal ion binding"/>
    <property type="evidence" value="ECO:0007669"/>
    <property type="project" value="UniProtKB-KW"/>
</dbReference>
<gene>
    <name evidence="4" type="ORF">GS397_09320</name>
</gene>
<dbReference type="PANTHER" id="PTHR42796:SF4">
    <property type="entry name" value="FUMARYLACETOACETATE HYDROLASE DOMAIN-CONTAINING PROTEIN 2A"/>
    <property type="match status" value="1"/>
</dbReference>
<comment type="similarity">
    <text evidence="1">Belongs to the FAH family.</text>
</comment>